<dbReference type="PANTHER" id="PTHR34819">
    <property type="entry name" value="LARGE CYSTEINE-RICH PERIPLASMIC PROTEIN OMCB"/>
    <property type="match status" value="1"/>
</dbReference>
<feature type="signal peptide" evidence="1">
    <location>
        <begin position="1"/>
        <end position="35"/>
    </location>
</feature>
<dbReference type="InterPro" id="IPR001434">
    <property type="entry name" value="OmcB-like_DUF11"/>
</dbReference>
<dbReference type="KEGG" id="dph:EHF33_01230"/>
<keyword evidence="1" id="KW-0732">Signal</keyword>
<evidence type="ECO:0000259" key="3">
    <source>
        <dbReference type="Pfam" id="PF25564"/>
    </source>
</evidence>
<reference evidence="4 5" key="1">
    <citation type="submission" date="2018-11" db="EMBL/GenBank/DDBJ databases">
        <title>Deinococcus shelandsis sp. nov., isolated from South Shetland Islands soil of Antarctica.</title>
        <authorList>
            <person name="Tian J."/>
        </authorList>
    </citation>
    <scope>NUCLEOTIDE SEQUENCE [LARGE SCALE GENOMIC DNA]</scope>
    <source>
        <strain evidence="4 5">S14-83T</strain>
    </source>
</reference>
<evidence type="ECO:0000259" key="2">
    <source>
        <dbReference type="Pfam" id="PF01345"/>
    </source>
</evidence>
<dbReference type="OrthoDB" id="53309at2"/>
<dbReference type="PANTHER" id="PTHR34819:SF3">
    <property type="entry name" value="CELL SURFACE PROTEIN"/>
    <property type="match status" value="1"/>
</dbReference>
<keyword evidence="5" id="KW-1185">Reference proteome</keyword>
<protein>
    <submittedName>
        <fullName evidence="4">DUF11 domain-containing protein</fullName>
    </submittedName>
</protein>
<feature type="domain" description="DUF7933" evidence="3">
    <location>
        <begin position="288"/>
        <end position="424"/>
    </location>
</feature>
<feature type="domain" description="DUF11" evidence="2">
    <location>
        <begin position="428"/>
        <end position="545"/>
    </location>
</feature>
<gene>
    <name evidence="4" type="ORF">EHF33_01230</name>
</gene>
<dbReference type="Proteomes" id="UP000276417">
    <property type="component" value="Chromosome 1"/>
</dbReference>
<evidence type="ECO:0000313" key="5">
    <source>
        <dbReference type="Proteomes" id="UP000276417"/>
    </source>
</evidence>
<dbReference type="SUPFAM" id="SSF63829">
    <property type="entry name" value="Calcium-dependent phosphotriesterase"/>
    <property type="match status" value="1"/>
</dbReference>
<dbReference type="Pfam" id="PF25564">
    <property type="entry name" value="DUF7933"/>
    <property type="match status" value="1"/>
</dbReference>
<dbReference type="InterPro" id="IPR057693">
    <property type="entry name" value="DUF7933"/>
</dbReference>
<evidence type="ECO:0000313" key="4">
    <source>
        <dbReference type="EMBL" id="AZI41546.1"/>
    </source>
</evidence>
<feature type="chain" id="PRO_5018262277" evidence="1">
    <location>
        <begin position="36"/>
        <end position="1187"/>
    </location>
</feature>
<dbReference type="InterPro" id="IPR047589">
    <property type="entry name" value="DUF11_rpt"/>
</dbReference>
<dbReference type="InterPro" id="IPR051172">
    <property type="entry name" value="Chlamydia_OmcB"/>
</dbReference>
<dbReference type="EMBL" id="CP034183">
    <property type="protein sequence ID" value="AZI41546.1"/>
    <property type="molecule type" value="Genomic_DNA"/>
</dbReference>
<proteinExistence type="predicted"/>
<sequence length="1187" mass="122204">MRLDWPSSSTRPRLLAKLALRLAFCLPVIGGAALADATSSGSYCTAIYGVGGNAITFFNTTNSTFSTLTTNPSASDMNATGVDRSNGRIYYVDRGVSAVWYYDPISQQHVKVGNFSPPPGVSPTNLIAGGFDENGNYYIYYGEGSYTTLNKSTGQAAPYKKLSYNGNPALSSTTNGDIAFNGTQGYLIYETGSSRRSNVFDFNSSTGALSNPKPMTLNGSPVTSDSNGGINGLAYEPASGTFYISTSGGTITGGLYQLDVSSGAITLKNKISGINDLSSCSRPRPFPPSVTKVFNPPAANAPAANKERVSTLSLTINNPNAAPLYLNSSFDDVFPTSPAQMSIASTPNLTITPANCVASSKVVATAGATRLTVVDGAGFASGSCTISVNVTVPKAGSYLNTVAAGELDTTTGKNPQPTSATLTVTPVDIKVVKTGPATANVGEVFSFTVTSSNVSQGTALNVVTTDTLPAGLNFVSADNGGTYNAPSRTVTWPTVASLAPNAKQVYSVSVSADVVSAGQSLTNVAKVATPTPETDLTNNTDQATVKITNPTVPVPNSGTCTTAAPYLQTFNSGGPLAEVRNHRYLTDANTVTNTDGSYTVWNQIDHTGNGGSALYYNIANFENKNGGNLTTPGLLYESQITVPAGSTISYENYVRSHSNTATQLQYRFYDGVSGSLLQSYNGALATTDYTKQSVPSFVSPSNKVIVRLYTLKDGTTADLNVLKLDDIKLTCPLPAAALSITKTHTPATFQVLQAGLYTINVSNAVSSAATSGVITVKDQLPVGIGAALPSGFSPAAGWTCTYSGEAEQGVGYAPNPNEAQLLTCTTTTVLASGSSVNLSIPVNVTPKAGSNVVNKASVGGGGDTDPLPDPATCTVGAQCAQDTAPVTPLPVPPATCSTGTPTNLLASPITGYQDNDSATLQSDGKLITDAAAYSTGTGPSGSFVIDGTYFFNNGYGPISKASTLQLVVNGTVYASFLTEDAYSGRASVVPANGASLEGGAASLTLNRYTSSKIWVTLPSSVKSISSVQVKFISNASGGGVSDDYGFTVANALACTQPAPPKALLDKTVQNITANGPVTRDSLGKPGDVLEYCLTASNIGNTSVTKLGLGDNIPASTTAQVGGYGPGKDVKYTLPDGTTKFLTFAADGDAAQLGKDTNGITPRLFVNDTTLTLAPSKSFIVCFRATIN</sequence>
<organism evidence="4 5">
    <name type="scientific">Deinococcus psychrotolerans</name>
    <dbReference type="NCBI Taxonomy" id="2489213"/>
    <lineage>
        <taxon>Bacteria</taxon>
        <taxon>Thermotogati</taxon>
        <taxon>Deinococcota</taxon>
        <taxon>Deinococci</taxon>
        <taxon>Deinococcales</taxon>
        <taxon>Deinococcaceae</taxon>
        <taxon>Deinococcus</taxon>
    </lineage>
</organism>
<accession>A0A3G8YKF5</accession>
<dbReference type="Pfam" id="PF01345">
    <property type="entry name" value="DUF11"/>
    <property type="match status" value="2"/>
</dbReference>
<dbReference type="RefSeq" id="WP_124867260.1">
    <property type="nucleotide sequence ID" value="NZ_CP034183.1"/>
</dbReference>
<evidence type="ECO:0000256" key="1">
    <source>
        <dbReference type="SAM" id="SignalP"/>
    </source>
</evidence>
<dbReference type="NCBIfam" id="TIGR01451">
    <property type="entry name" value="B_ant_repeat"/>
    <property type="match status" value="2"/>
</dbReference>
<name>A0A3G8YKF5_9DEIO</name>
<feature type="domain" description="DUF11" evidence="2">
    <location>
        <begin position="738"/>
        <end position="870"/>
    </location>
</feature>
<dbReference type="AlphaFoldDB" id="A0A3G8YKF5"/>